<dbReference type="PANTHER" id="PTHR44591:SF20">
    <property type="entry name" value="PROTEIN PILH"/>
    <property type="match status" value="1"/>
</dbReference>
<dbReference type="EMBL" id="VYXP01000002">
    <property type="protein sequence ID" value="KAA9133304.1"/>
    <property type="molecule type" value="Genomic_DNA"/>
</dbReference>
<comment type="caution">
    <text evidence="4">The sequence shown here is derived from an EMBL/GenBank/DDBJ whole genome shotgun (WGS) entry which is preliminary data.</text>
</comment>
<feature type="domain" description="Response regulatory" evidence="3">
    <location>
        <begin position="3"/>
        <end position="119"/>
    </location>
</feature>
<dbReference type="Pfam" id="PF00072">
    <property type="entry name" value="Response_reg"/>
    <property type="match status" value="1"/>
</dbReference>
<dbReference type="AlphaFoldDB" id="A0A5N0TFP6"/>
<dbReference type="SUPFAM" id="SSF52172">
    <property type="entry name" value="CheY-like"/>
    <property type="match status" value="1"/>
</dbReference>
<dbReference type="GO" id="GO:0000160">
    <property type="term" value="P:phosphorelay signal transduction system"/>
    <property type="evidence" value="ECO:0007669"/>
    <property type="project" value="InterPro"/>
</dbReference>
<evidence type="ECO:0000256" key="1">
    <source>
        <dbReference type="ARBA" id="ARBA00022553"/>
    </source>
</evidence>
<name>A0A5N0TFP6_9GAMM</name>
<dbReference type="Proteomes" id="UP000325372">
    <property type="component" value="Unassembled WGS sequence"/>
</dbReference>
<dbReference type="InterPro" id="IPR011006">
    <property type="entry name" value="CheY-like_superfamily"/>
</dbReference>
<feature type="modified residue" description="4-aspartylphosphate" evidence="2">
    <location>
        <position position="52"/>
    </location>
</feature>
<gene>
    <name evidence="4" type="ORF">F3N42_02830</name>
</gene>
<reference evidence="4 5" key="1">
    <citation type="submission" date="2019-09" db="EMBL/GenBank/DDBJ databases">
        <title>Wenzhouxiangella sp. Genome sequencing and assembly.</title>
        <authorList>
            <person name="Zhang R."/>
        </authorList>
    </citation>
    <scope>NUCLEOTIDE SEQUENCE [LARGE SCALE GENOMIC DNA]</scope>
    <source>
        <strain evidence="4 5">W260</strain>
    </source>
</reference>
<keyword evidence="5" id="KW-1185">Reference proteome</keyword>
<dbReference type="Gene3D" id="3.40.50.2300">
    <property type="match status" value="1"/>
</dbReference>
<accession>A0A5N0TFP6</accession>
<protein>
    <submittedName>
        <fullName evidence="4">Response regulator</fullName>
    </submittedName>
</protein>
<evidence type="ECO:0000313" key="5">
    <source>
        <dbReference type="Proteomes" id="UP000325372"/>
    </source>
</evidence>
<organism evidence="4 5">
    <name type="scientific">Marinihelvus fidelis</name>
    <dbReference type="NCBI Taxonomy" id="2613842"/>
    <lineage>
        <taxon>Bacteria</taxon>
        <taxon>Pseudomonadati</taxon>
        <taxon>Pseudomonadota</taxon>
        <taxon>Gammaproteobacteria</taxon>
        <taxon>Chromatiales</taxon>
        <taxon>Wenzhouxiangellaceae</taxon>
        <taxon>Marinihelvus</taxon>
    </lineage>
</organism>
<dbReference type="PANTHER" id="PTHR44591">
    <property type="entry name" value="STRESS RESPONSE REGULATOR PROTEIN 1"/>
    <property type="match status" value="1"/>
</dbReference>
<dbReference type="InterPro" id="IPR001789">
    <property type="entry name" value="Sig_transdc_resp-reg_receiver"/>
</dbReference>
<evidence type="ECO:0000313" key="4">
    <source>
        <dbReference type="EMBL" id="KAA9133304.1"/>
    </source>
</evidence>
<evidence type="ECO:0000259" key="3">
    <source>
        <dbReference type="PROSITE" id="PS50110"/>
    </source>
</evidence>
<keyword evidence="1 2" id="KW-0597">Phosphoprotein</keyword>
<sequence>MAKVLIVDDSQLYRFKLRNLVEARGHEALTAHDGEEALALARTELPEVILMDIVMPGMSGYEAKRMLARDPATCDIPVIFVSSKSAESDKVWGMRLGAAGYVTKPVDPAKLDSTIDGIVAA</sequence>
<dbReference type="PROSITE" id="PS50110">
    <property type="entry name" value="RESPONSE_REGULATORY"/>
    <property type="match status" value="1"/>
</dbReference>
<dbReference type="SMART" id="SM00448">
    <property type="entry name" value="REC"/>
    <property type="match status" value="1"/>
</dbReference>
<dbReference type="RefSeq" id="WP_150862862.1">
    <property type="nucleotide sequence ID" value="NZ_VYXP01000002.1"/>
</dbReference>
<proteinExistence type="predicted"/>
<dbReference type="InterPro" id="IPR050595">
    <property type="entry name" value="Bact_response_regulator"/>
</dbReference>
<evidence type="ECO:0000256" key="2">
    <source>
        <dbReference type="PROSITE-ProRule" id="PRU00169"/>
    </source>
</evidence>